<proteinExistence type="predicted"/>
<gene>
    <name evidence="2" type="ORF">K505DRAFT_416165</name>
</gene>
<evidence type="ECO:0000313" key="3">
    <source>
        <dbReference type="Proteomes" id="UP000799757"/>
    </source>
</evidence>
<feature type="compositionally biased region" description="Basic and acidic residues" evidence="1">
    <location>
        <begin position="74"/>
        <end position="85"/>
    </location>
</feature>
<feature type="region of interest" description="Disordered" evidence="1">
    <location>
        <begin position="47"/>
        <end position="128"/>
    </location>
</feature>
<accession>A0A6A6XHA6</accession>
<keyword evidence="3" id="KW-1185">Reference proteome</keyword>
<name>A0A6A6XHA6_9PLEO</name>
<feature type="region of interest" description="Disordered" evidence="1">
    <location>
        <begin position="250"/>
        <end position="287"/>
    </location>
</feature>
<feature type="region of interest" description="Disordered" evidence="1">
    <location>
        <begin position="1"/>
        <end position="28"/>
    </location>
</feature>
<organism evidence="2 3">
    <name type="scientific">Melanomma pulvis-pyrius CBS 109.77</name>
    <dbReference type="NCBI Taxonomy" id="1314802"/>
    <lineage>
        <taxon>Eukaryota</taxon>
        <taxon>Fungi</taxon>
        <taxon>Dikarya</taxon>
        <taxon>Ascomycota</taxon>
        <taxon>Pezizomycotina</taxon>
        <taxon>Dothideomycetes</taxon>
        <taxon>Pleosporomycetidae</taxon>
        <taxon>Pleosporales</taxon>
        <taxon>Melanommataceae</taxon>
        <taxon>Melanomma</taxon>
    </lineage>
</organism>
<dbReference type="EMBL" id="MU001845">
    <property type="protein sequence ID" value="KAF2795910.1"/>
    <property type="molecule type" value="Genomic_DNA"/>
</dbReference>
<feature type="compositionally biased region" description="Low complexity" evidence="1">
    <location>
        <begin position="192"/>
        <end position="216"/>
    </location>
</feature>
<dbReference type="Proteomes" id="UP000799757">
    <property type="component" value="Unassembled WGS sequence"/>
</dbReference>
<feature type="compositionally biased region" description="Low complexity" evidence="1">
    <location>
        <begin position="172"/>
        <end position="184"/>
    </location>
</feature>
<feature type="compositionally biased region" description="Basic and acidic residues" evidence="1">
    <location>
        <begin position="103"/>
        <end position="128"/>
    </location>
</feature>
<feature type="region of interest" description="Disordered" evidence="1">
    <location>
        <begin position="142"/>
        <end position="219"/>
    </location>
</feature>
<protein>
    <submittedName>
        <fullName evidence="2">Uncharacterized protein</fullName>
    </submittedName>
</protein>
<reference evidence="2" key="1">
    <citation type="journal article" date="2020" name="Stud. Mycol.">
        <title>101 Dothideomycetes genomes: a test case for predicting lifestyles and emergence of pathogens.</title>
        <authorList>
            <person name="Haridas S."/>
            <person name="Albert R."/>
            <person name="Binder M."/>
            <person name="Bloem J."/>
            <person name="Labutti K."/>
            <person name="Salamov A."/>
            <person name="Andreopoulos B."/>
            <person name="Baker S."/>
            <person name="Barry K."/>
            <person name="Bills G."/>
            <person name="Bluhm B."/>
            <person name="Cannon C."/>
            <person name="Castanera R."/>
            <person name="Culley D."/>
            <person name="Daum C."/>
            <person name="Ezra D."/>
            <person name="Gonzalez J."/>
            <person name="Henrissat B."/>
            <person name="Kuo A."/>
            <person name="Liang C."/>
            <person name="Lipzen A."/>
            <person name="Lutzoni F."/>
            <person name="Magnuson J."/>
            <person name="Mondo S."/>
            <person name="Nolan M."/>
            <person name="Ohm R."/>
            <person name="Pangilinan J."/>
            <person name="Park H.-J."/>
            <person name="Ramirez L."/>
            <person name="Alfaro M."/>
            <person name="Sun H."/>
            <person name="Tritt A."/>
            <person name="Yoshinaga Y."/>
            <person name="Zwiers L.-H."/>
            <person name="Turgeon B."/>
            <person name="Goodwin S."/>
            <person name="Spatafora J."/>
            <person name="Crous P."/>
            <person name="Grigoriev I."/>
        </authorList>
    </citation>
    <scope>NUCLEOTIDE SEQUENCE</scope>
    <source>
        <strain evidence="2">CBS 109.77</strain>
    </source>
</reference>
<evidence type="ECO:0000256" key="1">
    <source>
        <dbReference type="SAM" id="MobiDB-lite"/>
    </source>
</evidence>
<dbReference type="AlphaFoldDB" id="A0A6A6XHA6"/>
<evidence type="ECO:0000313" key="2">
    <source>
        <dbReference type="EMBL" id="KAF2795910.1"/>
    </source>
</evidence>
<feature type="compositionally biased region" description="Basic and acidic residues" evidence="1">
    <location>
        <begin position="8"/>
        <end position="18"/>
    </location>
</feature>
<sequence>MAAYEDTTGDRRKLHIGEAEEGAGWRVETGTFGQRQLGAVECATASGNRCRPCRSGERQGAGSAPGPHAARALRGREAWGGERRGGRASAHGGERSSGLLDSQRQRALEHRAWRETGQRRERQRARDEVAEMRVCALVLPRRRSGGFPGSDPEGRRAQAGTAGQRRRPNSFAAATAGLRLRAGRSPPSQLDRPSGPTTPASAAATHTGTASARASHGAASPHILTARPCLTVSRAAVAFSHRRSALTCIRAKQRRPPASPSPPPLDTSDALPFSWCRLPHSAQGSPH</sequence>